<sequence>MYHLPILYDEETDSQNQDDVVIDNNQRQTDASLPSWSRRWMKLLPSLALFVLGGLVHQLFASSPQPIPAVSNFTWTFQSIQPVLGRNLVEFGQFVPPEGNSFFPQVPSYNLPPLHRPRTPLFIPFTRNNAMMRQTVLGYIAAGWPRDDIVVVDNSGTMDANNNRLLSEDNPFFLDYDLFLKRYGVSILQTPTLLNFAQLQNFLLRTATNRDWPYYFWSHMDVGILSEEDVTPYMSLYHRVLQLMLDTGVGHNQDQGKWGMKLFQYDFLSLVNVDAWRQVGQWDVFVPYYGTDCDAYARLRMSGFSMDSVDVGTIWDVADHVLDPELEFFPPSSLINSTLGGFTGNTLDKREKLTERQDENGLNSTRFQALRQTFQRFQDEKQKNSAGRNTWQNKQKGGKGEPWTYDPTGFQAAWWQTAEAGRQLYAKKWGTSNCNLIDEQKKLSDMWKDAKEVTSRSIEGPLDGTSSYFGTLDV</sequence>
<name>A0AA37GXE6_9PEZI</name>
<dbReference type="Proteomes" id="UP001055172">
    <property type="component" value="Unassembled WGS sequence"/>
</dbReference>
<protein>
    <submittedName>
        <fullName evidence="2">Uncharacterized protein</fullName>
    </submittedName>
</protein>
<dbReference type="AlphaFoldDB" id="A0AA37GXE6"/>
<comment type="caution">
    <text evidence="2">The sequence shown here is derived from an EMBL/GenBank/DDBJ whole genome shotgun (WGS) entry which is preliminary data.</text>
</comment>
<proteinExistence type="predicted"/>
<evidence type="ECO:0000256" key="1">
    <source>
        <dbReference type="SAM" id="MobiDB-lite"/>
    </source>
</evidence>
<feature type="compositionally biased region" description="Polar residues" evidence="1">
    <location>
        <begin position="384"/>
        <end position="395"/>
    </location>
</feature>
<dbReference type="InterPro" id="IPR029044">
    <property type="entry name" value="Nucleotide-diphossugar_trans"/>
</dbReference>
<keyword evidence="3" id="KW-1185">Reference proteome</keyword>
<evidence type="ECO:0000313" key="3">
    <source>
        <dbReference type="Proteomes" id="UP001055172"/>
    </source>
</evidence>
<evidence type="ECO:0000313" key="2">
    <source>
        <dbReference type="EMBL" id="GJC88654.1"/>
    </source>
</evidence>
<gene>
    <name evidence="2" type="ORF">ColLi_11492</name>
</gene>
<feature type="region of interest" description="Disordered" evidence="1">
    <location>
        <begin position="378"/>
        <end position="403"/>
    </location>
</feature>
<reference evidence="2 3" key="1">
    <citation type="submission" date="2021-07" db="EMBL/GenBank/DDBJ databases">
        <title>Genome data of Colletotrichum spaethianum.</title>
        <authorList>
            <person name="Utami Y.D."/>
            <person name="Hiruma K."/>
        </authorList>
    </citation>
    <scope>NUCLEOTIDE SEQUENCE [LARGE SCALE GENOMIC DNA]</scope>
    <source>
        <strain evidence="2 3">MAFF 242679</strain>
    </source>
</reference>
<dbReference type="EMBL" id="BPPX01000034">
    <property type="protein sequence ID" value="GJC88654.1"/>
    <property type="molecule type" value="Genomic_DNA"/>
</dbReference>
<dbReference type="SUPFAM" id="SSF53448">
    <property type="entry name" value="Nucleotide-diphospho-sugar transferases"/>
    <property type="match status" value="1"/>
</dbReference>
<organism evidence="2 3">
    <name type="scientific">Colletotrichum liriopes</name>
    <dbReference type="NCBI Taxonomy" id="708192"/>
    <lineage>
        <taxon>Eukaryota</taxon>
        <taxon>Fungi</taxon>
        <taxon>Dikarya</taxon>
        <taxon>Ascomycota</taxon>
        <taxon>Pezizomycotina</taxon>
        <taxon>Sordariomycetes</taxon>
        <taxon>Hypocreomycetidae</taxon>
        <taxon>Glomerellales</taxon>
        <taxon>Glomerellaceae</taxon>
        <taxon>Colletotrichum</taxon>
        <taxon>Colletotrichum spaethianum species complex</taxon>
    </lineage>
</organism>
<accession>A0AA37GXE6</accession>